<gene>
    <name evidence="3" type="ORF">Tsubulata_005270</name>
</gene>
<dbReference type="Proteomes" id="UP001141552">
    <property type="component" value="Unassembled WGS sequence"/>
</dbReference>
<comment type="caution">
    <text evidence="3">The sequence shown here is derived from an EMBL/GenBank/DDBJ whole genome shotgun (WGS) entry which is preliminary data.</text>
</comment>
<dbReference type="InterPro" id="IPR040256">
    <property type="entry name" value="At4g02000-like"/>
</dbReference>
<protein>
    <recommendedName>
        <fullName evidence="2">DUF4283 domain-containing protein</fullName>
    </recommendedName>
</protein>
<evidence type="ECO:0000313" key="4">
    <source>
        <dbReference type="Proteomes" id="UP001141552"/>
    </source>
</evidence>
<feature type="region of interest" description="Disordered" evidence="1">
    <location>
        <begin position="1"/>
        <end position="70"/>
    </location>
</feature>
<name>A0A9Q0G1D2_9ROSI</name>
<dbReference type="OrthoDB" id="1720039at2759"/>
<dbReference type="AlphaFoldDB" id="A0A9Q0G1D2"/>
<dbReference type="EMBL" id="JAKUCV010003021">
    <property type="protein sequence ID" value="KAJ4840564.1"/>
    <property type="molecule type" value="Genomic_DNA"/>
</dbReference>
<feature type="compositionally biased region" description="Low complexity" evidence="1">
    <location>
        <begin position="57"/>
        <end position="67"/>
    </location>
</feature>
<feature type="compositionally biased region" description="Basic and acidic residues" evidence="1">
    <location>
        <begin position="1"/>
        <end position="10"/>
    </location>
</feature>
<organism evidence="3 4">
    <name type="scientific">Turnera subulata</name>
    <dbReference type="NCBI Taxonomy" id="218843"/>
    <lineage>
        <taxon>Eukaryota</taxon>
        <taxon>Viridiplantae</taxon>
        <taxon>Streptophyta</taxon>
        <taxon>Embryophyta</taxon>
        <taxon>Tracheophyta</taxon>
        <taxon>Spermatophyta</taxon>
        <taxon>Magnoliopsida</taxon>
        <taxon>eudicotyledons</taxon>
        <taxon>Gunneridae</taxon>
        <taxon>Pentapetalae</taxon>
        <taxon>rosids</taxon>
        <taxon>fabids</taxon>
        <taxon>Malpighiales</taxon>
        <taxon>Passifloraceae</taxon>
        <taxon>Turnera</taxon>
    </lineage>
</organism>
<dbReference type="PANTHER" id="PTHR31286">
    <property type="entry name" value="GLYCINE-RICH CELL WALL STRUCTURAL PROTEIN 1.8-LIKE"/>
    <property type="match status" value="1"/>
</dbReference>
<sequence length="195" mass="21873">MSPNDSKRPEPPPASPNSPAKDDWMTKKVRLKADGTVIEASPEETMEDSSQKPMEDSSSSTPPSATSYRDKLAAGSYAACDDENWLEEEESDFEEGDVIVKEKADGPSIELSKTFKKRLDKPWQSAVVVKLLGRSIGYKVLQSKLHTMWKTASPYRIIDMENNFFIIRFMSNEDYLHALVDGPWTIFGHALSVQP</sequence>
<accession>A0A9Q0G1D2</accession>
<dbReference type="Pfam" id="PF14111">
    <property type="entry name" value="DUF4283"/>
    <property type="match status" value="1"/>
</dbReference>
<feature type="domain" description="DUF4283" evidence="2">
    <location>
        <begin position="123"/>
        <end position="194"/>
    </location>
</feature>
<proteinExistence type="predicted"/>
<dbReference type="PANTHER" id="PTHR31286:SF99">
    <property type="entry name" value="DUF4283 DOMAIN-CONTAINING PROTEIN"/>
    <property type="match status" value="1"/>
</dbReference>
<dbReference type="InterPro" id="IPR025558">
    <property type="entry name" value="DUF4283"/>
</dbReference>
<reference evidence="3" key="1">
    <citation type="submission" date="2022-02" db="EMBL/GenBank/DDBJ databases">
        <authorList>
            <person name="Henning P.M."/>
            <person name="McCubbin A.G."/>
            <person name="Shore J.S."/>
        </authorList>
    </citation>
    <scope>NUCLEOTIDE SEQUENCE</scope>
    <source>
        <strain evidence="3">F60SS</strain>
        <tissue evidence="3">Leaves</tissue>
    </source>
</reference>
<evidence type="ECO:0000313" key="3">
    <source>
        <dbReference type="EMBL" id="KAJ4840564.1"/>
    </source>
</evidence>
<reference evidence="3" key="2">
    <citation type="journal article" date="2023" name="Plants (Basel)">
        <title>Annotation of the Turnera subulata (Passifloraceae) Draft Genome Reveals the S-Locus Evolved after the Divergence of Turneroideae from Passifloroideae in a Stepwise Manner.</title>
        <authorList>
            <person name="Henning P.M."/>
            <person name="Roalson E.H."/>
            <person name="Mir W."/>
            <person name="McCubbin A.G."/>
            <person name="Shore J.S."/>
        </authorList>
    </citation>
    <scope>NUCLEOTIDE SEQUENCE</scope>
    <source>
        <strain evidence="3">F60SS</strain>
    </source>
</reference>
<evidence type="ECO:0000256" key="1">
    <source>
        <dbReference type="SAM" id="MobiDB-lite"/>
    </source>
</evidence>
<keyword evidence="4" id="KW-1185">Reference proteome</keyword>
<evidence type="ECO:0000259" key="2">
    <source>
        <dbReference type="Pfam" id="PF14111"/>
    </source>
</evidence>